<sequence length="230" mass="24749">MTDHEHPTALIVGASKGLGLAMVADLLRRDWRVIATVRGESRTGLHDLDGHGRLEVETLDITVPEQIAALRDRLAVRRLDLLFVNAGIAHDNLPVAAVSTDSFVEVMVTNALSPLRVVETLEDLVPESGTIGVMSSRQGSISQNTRGGHEVYRASKSALNQLFRSYAARHVDDPRTLLLINPGHVQTELGGEGATLTVDDSIPGVVDAIVTHAGEGGLQFLDYQNAVVPW</sequence>
<evidence type="ECO:0000313" key="2">
    <source>
        <dbReference type="Proteomes" id="UP000315759"/>
    </source>
</evidence>
<dbReference type="InterPro" id="IPR052184">
    <property type="entry name" value="SDR_enzymes"/>
</dbReference>
<dbReference type="PANTHER" id="PTHR45458">
    <property type="entry name" value="SHORT-CHAIN DEHYDROGENASE/REDUCTASE SDR"/>
    <property type="match status" value="1"/>
</dbReference>
<organism evidence="1 2">
    <name type="scientific">Mycolicibacterium hodleri</name>
    <dbReference type="NCBI Taxonomy" id="49897"/>
    <lineage>
        <taxon>Bacteria</taxon>
        <taxon>Bacillati</taxon>
        <taxon>Actinomycetota</taxon>
        <taxon>Actinomycetes</taxon>
        <taxon>Mycobacteriales</taxon>
        <taxon>Mycobacteriaceae</taxon>
        <taxon>Mycolicibacterium</taxon>
    </lineage>
</organism>
<dbReference type="SUPFAM" id="SSF51735">
    <property type="entry name" value="NAD(P)-binding Rossmann-fold domains"/>
    <property type="match status" value="1"/>
</dbReference>
<dbReference type="InterPro" id="IPR002347">
    <property type="entry name" value="SDR_fam"/>
</dbReference>
<dbReference type="PANTHER" id="PTHR45458:SF1">
    <property type="entry name" value="SHORT CHAIN DEHYDROGENASE"/>
    <property type="match status" value="1"/>
</dbReference>
<evidence type="ECO:0000313" key="1">
    <source>
        <dbReference type="EMBL" id="TQR84653.1"/>
    </source>
</evidence>
<dbReference type="InterPro" id="IPR036291">
    <property type="entry name" value="NAD(P)-bd_dom_sf"/>
</dbReference>
<reference evidence="1 2" key="1">
    <citation type="submission" date="2018-10" db="EMBL/GenBank/DDBJ databases">
        <title>Draft genome of Mycobacterium hodleri strain B.</title>
        <authorList>
            <person name="Amande T.J."/>
            <person name="Mcgenity T.J."/>
        </authorList>
    </citation>
    <scope>NUCLEOTIDE SEQUENCE [LARGE SCALE GENOMIC DNA]</scope>
    <source>
        <strain evidence="1 2">B</strain>
    </source>
</reference>
<dbReference type="AlphaFoldDB" id="A0A544VXE7"/>
<dbReference type="Proteomes" id="UP000315759">
    <property type="component" value="Unassembled WGS sequence"/>
</dbReference>
<dbReference type="Pfam" id="PF00106">
    <property type="entry name" value="adh_short"/>
    <property type="match status" value="1"/>
</dbReference>
<name>A0A544VXE7_9MYCO</name>
<dbReference type="PRINTS" id="PR00081">
    <property type="entry name" value="GDHRDH"/>
</dbReference>
<gene>
    <name evidence="1" type="ORF">D8S82_20575</name>
</gene>
<dbReference type="Gene3D" id="3.40.50.720">
    <property type="entry name" value="NAD(P)-binding Rossmann-like Domain"/>
    <property type="match status" value="1"/>
</dbReference>
<dbReference type="EMBL" id="VIFX01000028">
    <property type="protein sequence ID" value="TQR84653.1"/>
    <property type="molecule type" value="Genomic_DNA"/>
</dbReference>
<comment type="caution">
    <text evidence="1">The sequence shown here is derived from an EMBL/GenBank/DDBJ whole genome shotgun (WGS) entry which is preliminary data.</text>
</comment>
<proteinExistence type="predicted"/>
<dbReference type="GO" id="GO:0016616">
    <property type="term" value="F:oxidoreductase activity, acting on the CH-OH group of donors, NAD or NADP as acceptor"/>
    <property type="evidence" value="ECO:0007669"/>
    <property type="project" value="TreeGrafter"/>
</dbReference>
<keyword evidence="2" id="KW-1185">Reference proteome</keyword>
<dbReference type="RefSeq" id="WP_142553878.1">
    <property type="nucleotide sequence ID" value="NZ_VIFX01000028.1"/>
</dbReference>
<protein>
    <submittedName>
        <fullName evidence="1">SDR family NAD(P)-dependent oxidoreductase</fullName>
    </submittedName>
</protein>
<accession>A0A544VXE7</accession>